<dbReference type="RefSeq" id="WP_201663769.1">
    <property type="nucleotide sequence ID" value="NZ_JAEQNC010000020.1"/>
</dbReference>
<evidence type="ECO:0000313" key="12">
    <source>
        <dbReference type="Proteomes" id="UP000633219"/>
    </source>
</evidence>
<evidence type="ECO:0000256" key="2">
    <source>
        <dbReference type="ARBA" id="ARBA00005417"/>
    </source>
</evidence>
<dbReference type="PROSITE" id="PS50893">
    <property type="entry name" value="ABC_TRANSPORTER_2"/>
    <property type="match status" value="1"/>
</dbReference>
<dbReference type="InterPro" id="IPR008995">
    <property type="entry name" value="Mo/tungstate-bd_C_term_dom"/>
</dbReference>
<organism evidence="11 12">
    <name type="scientific">Rhizobium setariae</name>
    <dbReference type="NCBI Taxonomy" id="2801340"/>
    <lineage>
        <taxon>Bacteria</taxon>
        <taxon>Pseudomonadati</taxon>
        <taxon>Pseudomonadota</taxon>
        <taxon>Alphaproteobacteria</taxon>
        <taxon>Hyphomicrobiales</taxon>
        <taxon>Rhizobiaceae</taxon>
        <taxon>Rhizobium/Agrobacterium group</taxon>
        <taxon>Rhizobium</taxon>
    </lineage>
</organism>
<keyword evidence="6" id="KW-0547">Nucleotide-binding</keyword>
<dbReference type="SMART" id="SM00382">
    <property type="entry name" value="AAA"/>
    <property type="match status" value="1"/>
</dbReference>
<name>A0A936YR13_9HYPH</name>
<evidence type="ECO:0000256" key="6">
    <source>
        <dbReference type="ARBA" id="ARBA00022741"/>
    </source>
</evidence>
<dbReference type="Proteomes" id="UP000633219">
    <property type="component" value="Unassembled WGS sequence"/>
</dbReference>
<dbReference type="InterPro" id="IPR047641">
    <property type="entry name" value="ABC_transpr_MalK/UgpC-like"/>
</dbReference>
<dbReference type="Pfam" id="PF00005">
    <property type="entry name" value="ABC_tran"/>
    <property type="match status" value="1"/>
</dbReference>
<dbReference type="InterPro" id="IPR003439">
    <property type="entry name" value="ABC_transporter-like_ATP-bd"/>
</dbReference>
<dbReference type="InterPro" id="IPR040582">
    <property type="entry name" value="OB_MalK-like"/>
</dbReference>
<dbReference type="SUPFAM" id="SSF50331">
    <property type="entry name" value="MOP-like"/>
    <property type="match status" value="1"/>
</dbReference>
<accession>A0A936YR13</accession>
<proteinExistence type="inferred from homology"/>
<evidence type="ECO:0000256" key="8">
    <source>
        <dbReference type="ARBA" id="ARBA00022967"/>
    </source>
</evidence>
<reference evidence="11" key="1">
    <citation type="submission" date="2021-01" db="EMBL/GenBank/DDBJ databases">
        <title>Rhizobium sp. strain KVB221 16S ribosomal RNA gene Genome sequencing and assembly.</title>
        <authorList>
            <person name="Kang M."/>
        </authorList>
    </citation>
    <scope>NUCLEOTIDE SEQUENCE</scope>
    <source>
        <strain evidence="11">KVB221</strain>
    </source>
</reference>
<keyword evidence="4" id="KW-1003">Cell membrane</keyword>
<comment type="caution">
    <text evidence="11">The sequence shown here is derived from an EMBL/GenBank/DDBJ whole genome shotgun (WGS) entry which is preliminary data.</text>
</comment>
<dbReference type="Pfam" id="PF17912">
    <property type="entry name" value="OB_MalK"/>
    <property type="match status" value="1"/>
</dbReference>
<dbReference type="PANTHER" id="PTHR43875">
    <property type="entry name" value="MALTODEXTRIN IMPORT ATP-BINDING PROTEIN MSMX"/>
    <property type="match status" value="1"/>
</dbReference>
<evidence type="ECO:0000256" key="3">
    <source>
        <dbReference type="ARBA" id="ARBA00022448"/>
    </source>
</evidence>
<evidence type="ECO:0000256" key="5">
    <source>
        <dbReference type="ARBA" id="ARBA00022519"/>
    </source>
</evidence>
<evidence type="ECO:0000256" key="9">
    <source>
        <dbReference type="ARBA" id="ARBA00023136"/>
    </source>
</evidence>
<dbReference type="EMBL" id="JAEQNC010000020">
    <property type="protein sequence ID" value="MBL0375224.1"/>
    <property type="molecule type" value="Genomic_DNA"/>
</dbReference>
<sequence length="374" mass="40859">MASIDLINLTKTFGPATAVNDLTLNVRDNEFVALLGPSGCGKSTTMNMIAGIEHPTSGEIRFDGRDISGLPANKRGIGFVFQNYAIFTHLSVRENLAFALRVRGVPRQEINRRVADIAALMRLSDKLDRPSARLSVNEMQKLAIGRSAIAEPAIFLLDEPLSNVDAAFRAFMRTELKHLQHALKQTMVYVTHDQIEAMSLADRIAVMSNGVLQQFGTPEEVYNAPANTFVANFMGSPSMNLITAVVTEESGRTAMSFKNACNLALTADGPLATRLLSSKSREVTFGIRPEDVELADTSDPRPGLTLPATFVEPIGPRTTIHLGEGEVRMKVITEKRFRTGLGQALKIIMPEPKCHLFDTKSGAALRMEARHVNA</sequence>
<dbReference type="Gene3D" id="2.40.50.140">
    <property type="entry name" value="Nucleic acid-binding proteins"/>
    <property type="match status" value="1"/>
</dbReference>
<dbReference type="GO" id="GO:0016887">
    <property type="term" value="F:ATP hydrolysis activity"/>
    <property type="evidence" value="ECO:0007669"/>
    <property type="project" value="InterPro"/>
</dbReference>
<dbReference type="Gene3D" id="3.40.50.300">
    <property type="entry name" value="P-loop containing nucleotide triphosphate hydrolases"/>
    <property type="match status" value="1"/>
</dbReference>
<evidence type="ECO:0000259" key="10">
    <source>
        <dbReference type="PROSITE" id="PS50893"/>
    </source>
</evidence>
<dbReference type="FunFam" id="3.40.50.300:FF:000042">
    <property type="entry name" value="Maltose/maltodextrin ABC transporter, ATP-binding protein"/>
    <property type="match status" value="1"/>
</dbReference>
<gene>
    <name evidence="11" type="ORF">JJB09_24730</name>
</gene>
<keyword evidence="9" id="KW-0472">Membrane</keyword>
<dbReference type="InterPro" id="IPR003593">
    <property type="entry name" value="AAA+_ATPase"/>
</dbReference>
<keyword evidence="7 11" id="KW-0067">ATP-binding</keyword>
<protein>
    <submittedName>
        <fullName evidence="11">ABC transporter ATP-binding protein</fullName>
    </submittedName>
</protein>
<dbReference type="SUPFAM" id="SSF52540">
    <property type="entry name" value="P-loop containing nucleoside triphosphate hydrolases"/>
    <property type="match status" value="1"/>
</dbReference>
<dbReference type="Gene3D" id="2.40.50.100">
    <property type="match status" value="1"/>
</dbReference>
<keyword evidence="5" id="KW-0997">Cell inner membrane</keyword>
<evidence type="ECO:0000256" key="4">
    <source>
        <dbReference type="ARBA" id="ARBA00022475"/>
    </source>
</evidence>
<dbReference type="GO" id="GO:0055052">
    <property type="term" value="C:ATP-binding cassette (ABC) transporter complex, substrate-binding subunit-containing"/>
    <property type="evidence" value="ECO:0007669"/>
    <property type="project" value="TreeGrafter"/>
</dbReference>
<dbReference type="InterPro" id="IPR027417">
    <property type="entry name" value="P-loop_NTPase"/>
</dbReference>
<feature type="domain" description="ABC transporter" evidence="10">
    <location>
        <begin position="4"/>
        <end position="234"/>
    </location>
</feature>
<keyword evidence="3" id="KW-0813">Transport</keyword>
<dbReference type="GO" id="GO:0140359">
    <property type="term" value="F:ABC-type transporter activity"/>
    <property type="evidence" value="ECO:0007669"/>
    <property type="project" value="UniProtKB-ARBA"/>
</dbReference>
<comment type="similarity">
    <text evidence="2">Belongs to the ABC transporter superfamily.</text>
</comment>
<evidence type="ECO:0000313" key="11">
    <source>
        <dbReference type="EMBL" id="MBL0375224.1"/>
    </source>
</evidence>
<evidence type="ECO:0000256" key="1">
    <source>
        <dbReference type="ARBA" id="ARBA00004417"/>
    </source>
</evidence>
<keyword evidence="12" id="KW-1185">Reference proteome</keyword>
<comment type="subcellular location">
    <subcellularLocation>
        <location evidence="1">Cell inner membrane</location>
        <topology evidence="1">Peripheral membrane protein</topology>
    </subcellularLocation>
</comment>
<dbReference type="AlphaFoldDB" id="A0A936YR13"/>
<keyword evidence="8" id="KW-1278">Translocase</keyword>
<dbReference type="PANTHER" id="PTHR43875:SF15">
    <property type="entry name" value="TREHALOSE IMPORT ATP-BINDING PROTEIN SUGC"/>
    <property type="match status" value="1"/>
</dbReference>
<dbReference type="GO" id="GO:0005524">
    <property type="term" value="F:ATP binding"/>
    <property type="evidence" value="ECO:0007669"/>
    <property type="project" value="UniProtKB-KW"/>
</dbReference>
<dbReference type="InterPro" id="IPR012340">
    <property type="entry name" value="NA-bd_OB-fold"/>
</dbReference>
<evidence type="ECO:0000256" key="7">
    <source>
        <dbReference type="ARBA" id="ARBA00022840"/>
    </source>
</evidence>